<proteinExistence type="predicted"/>
<gene>
    <name evidence="1" type="ORF">KUCAC02_000740</name>
</gene>
<evidence type="ECO:0000313" key="2">
    <source>
        <dbReference type="Proteomes" id="UP001057452"/>
    </source>
</evidence>
<protein>
    <submittedName>
        <fullName evidence="1">Uncharacterized protein</fullName>
    </submittedName>
</protein>
<dbReference type="EMBL" id="CM043802">
    <property type="protein sequence ID" value="KAI4808692.1"/>
    <property type="molecule type" value="Genomic_DNA"/>
</dbReference>
<reference evidence="1" key="1">
    <citation type="submission" date="2022-05" db="EMBL/GenBank/DDBJ databases">
        <title>Chromosome-level genome of Chaenocephalus aceratus.</title>
        <authorList>
            <person name="Park H."/>
        </authorList>
    </citation>
    <scope>NUCLEOTIDE SEQUENCE</scope>
    <source>
        <strain evidence="1">KU_202001</strain>
    </source>
</reference>
<comment type="caution">
    <text evidence="1">The sequence shown here is derived from an EMBL/GenBank/DDBJ whole genome shotgun (WGS) entry which is preliminary data.</text>
</comment>
<name>A0ACB9W6F7_CHAAC</name>
<evidence type="ECO:0000313" key="1">
    <source>
        <dbReference type="EMBL" id="KAI4808692.1"/>
    </source>
</evidence>
<sequence>MENLKLNKQQWSPEETSYLVTTSYSATIAARDGNRWL</sequence>
<organism evidence="1 2">
    <name type="scientific">Chaenocephalus aceratus</name>
    <name type="common">Blackfin icefish</name>
    <name type="synonym">Chaenichthys aceratus</name>
    <dbReference type="NCBI Taxonomy" id="36190"/>
    <lineage>
        <taxon>Eukaryota</taxon>
        <taxon>Metazoa</taxon>
        <taxon>Chordata</taxon>
        <taxon>Craniata</taxon>
        <taxon>Vertebrata</taxon>
        <taxon>Euteleostomi</taxon>
        <taxon>Actinopterygii</taxon>
        <taxon>Neopterygii</taxon>
        <taxon>Teleostei</taxon>
        <taxon>Neoteleostei</taxon>
        <taxon>Acanthomorphata</taxon>
        <taxon>Eupercaria</taxon>
        <taxon>Perciformes</taxon>
        <taxon>Notothenioidei</taxon>
        <taxon>Channichthyidae</taxon>
        <taxon>Chaenocephalus</taxon>
    </lineage>
</organism>
<keyword evidence="2" id="KW-1185">Reference proteome</keyword>
<dbReference type="Proteomes" id="UP001057452">
    <property type="component" value="Chromosome 18"/>
</dbReference>
<accession>A0ACB9W6F7</accession>